<evidence type="ECO:0000313" key="1">
    <source>
        <dbReference type="EMBL" id="GGS54254.1"/>
    </source>
</evidence>
<organism evidence="1 2">
    <name type="scientific">Actinokineospora fastidiosa</name>
    <dbReference type="NCBI Taxonomy" id="1816"/>
    <lineage>
        <taxon>Bacteria</taxon>
        <taxon>Bacillati</taxon>
        <taxon>Actinomycetota</taxon>
        <taxon>Actinomycetes</taxon>
        <taxon>Pseudonocardiales</taxon>
        <taxon>Pseudonocardiaceae</taxon>
        <taxon>Actinokineospora</taxon>
    </lineage>
</organism>
<accession>A0A918GQN8</accession>
<protein>
    <submittedName>
        <fullName evidence="1">Uncharacterized protein</fullName>
    </submittedName>
</protein>
<dbReference type="AlphaFoldDB" id="A0A918GQN8"/>
<evidence type="ECO:0000313" key="2">
    <source>
        <dbReference type="Proteomes" id="UP000660680"/>
    </source>
</evidence>
<name>A0A918GQN8_9PSEU</name>
<dbReference type="EMBL" id="BMRB01000007">
    <property type="protein sequence ID" value="GGS54254.1"/>
    <property type="molecule type" value="Genomic_DNA"/>
</dbReference>
<gene>
    <name evidence="1" type="ORF">GCM10010171_56720</name>
</gene>
<dbReference type="Proteomes" id="UP000660680">
    <property type="component" value="Unassembled WGS sequence"/>
</dbReference>
<reference evidence="1" key="2">
    <citation type="submission" date="2020-09" db="EMBL/GenBank/DDBJ databases">
        <authorList>
            <person name="Sun Q."/>
            <person name="Ohkuma M."/>
        </authorList>
    </citation>
    <scope>NUCLEOTIDE SEQUENCE</scope>
    <source>
        <strain evidence="1">JCM 3276</strain>
    </source>
</reference>
<dbReference type="RefSeq" id="WP_189213673.1">
    <property type="nucleotide sequence ID" value="NZ_BMRB01000007.1"/>
</dbReference>
<reference evidence="1" key="1">
    <citation type="journal article" date="2014" name="Int. J. Syst. Evol. Microbiol.">
        <title>Complete genome sequence of Corynebacterium casei LMG S-19264T (=DSM 44701T), isolated from a smear-ripened cheese.</title>
        <authorList>
            <consortium name="US DOE Joint Genome Institute (JGI-PGF)"/>
            <person name="Walter F."/>
            <person name="Albersmeier A."/>
            <person name="Kalinowski J."/>
            <person name="Ruckert C."/>
        </authorList>
    </citation>
    <scope>NUCLEOTIDE SEQUENCE</scope>
    <source>
        <strain evidence="1">JCM 3276</strain>
    </source>
</reference>
<keyword evidence="2" id="KW-1185">Reference proteome</keyword>
<proteinExistence type="predicted"/>
<sequence>MTDTAPDSSAMGFDSTAAMATGFVPAETGIDHVRGDEVAAVGQVEGAVHQGSGSINYFLAPASAPTSPRRSPREHTADLLGDLSARFVEGPGFITAEQRLQQPGTVVLTGDPGTGRRTAALMLLHRSGAGTSRFREVDVDGSDDDVDSFTVQSGERILLVMPDDNGESVQRRSKWLVNHHSAVRQAQAYLVVVCSSRAQHLLPDELIQQVCRLGRPQGAAVLTKHLAALGVTTWHADLTRHALADPMRDLARLAALIGQAKETADNDTDPAAWIAEGLAAYTEPVDHVQIPSNGRVRALTVMTALLEQARAEAVFTASESFLRSVRYPEDPIHPLEWVDLDHRLHDIEARVDKRRRVRFTKAAHGHAVLTYFWDRLPWLRTQLTAEINSVLGLRELDDGDRLRVARRFAAQSLRTGHTDDLFTAVFQWCQQRNLQWIGIQILADGLESDAGSVFRRQVYTWVTHRNLHRYVALALVRVCSESIAPTRPEQALVRLRHLTRNYDSEVASTAREALILLAKDDPAFLTRLLSQLCKDLAADPVKPTDVTLFTAVIDPRNLAQLTTSTLSAAADLTAEAWRVLLRRHQATWLTALEATLTAAAEHGPELLVSILLASCRNDKQIADTLFTGTRIVASRNSSISRVTGLLFIRMVIAESQT</sequence>
<comment type="caution">
    <text evidence="1">The sequence shown here is derived from an EMBL/GenBank/DDBJ whole genome shotgun (WGS) entry which is preliminary data.</text>
</comment>